<protein>
    <submittedName>
        <fullName evidence="2">Uncharacterized protein</fullName>
    </submittedName>
</protein>
<feature type="compositionally biased region" description="Basic residues" evidence="1">
    <location>
        <begin position="158"/>
        <end position="167"/>
    </location>
</feature>
<gene>
    <name evidence="2" type="ORF">C1645_760992</name>
</gene>
<evidence type="ECO:0000313" key="3">
    <source>
        <dbReference type="Proteomes" id="UP000265703"/>
    </source>
</evidence>
<sequence length="226" mass="26565">MSSDTTIVSRKSLFSEQEDFSDENFIDGLRMKLFERLSSEVVYMDDDSKEIGKGSHELENDDNEQIFRLFARGPPTKISLESKEIRDYNELVEQMLRSKADNDELRDKKDDPDHMKRINLVTVTFKQIIQESKIPWERHLIPHKVLYVPYKEAEQKIKPKRRKSKKRRDAEKKGLVKKQNHGGSCPGWPTGDKGYAYGWRPSIIEQCSKILSKREMRNFRKGTRSK</sequence>
<dbReference type="EMBL" id="QKYT01000091">
    <property type="protein sequence ID" value="RIA94044.1"/>
    <property type="molecule type" value="Genomic_DNA"/>
</dbReference>
<dbReference type="AlphaFoldDB" id="A0A397TGP3"/>
<dbReference type="Pfam" id="PF09428">
    <property type="entry name" value="DUF2011"/>
    <property type="match status" value="1"/>
</dbReference>
<name>A0A397TGP3_9GLOM</name>
<proteinExistence type="predicted"/>
<dbReference type="Proteomes" id="UP000265703">
    <property type="component" value="Unassembled WGS sequence"/>
</dbReference>
<dbReference type="STRING" id="658196.A0A397TGP3"/>
<evidence type="ECO:0000256" key="1">
    <source>
        <dbReference type="SAM" id="MobiDB-lite"/>
    </source>
</evidence>
<keyword evidence="3" id="KW-1185">Reference proteome</keyword>
<organism evidence="2 3">
    <name type="scientific">Glomus cerebriforme</name>
    <dbReference type="NCBI Taxonomy" id="658196"/>
    <lineage>
        <taxon>Eukaryota</taxon>
        <taxon>Fungi</taxon>
        <taxon>Fungi incertae sedis</taxon>
        <taxon>Mucoromycota</taxon>
        <taxon>Glomeromycotina</taxon>
        <taxon>Glomeromycetes</taxon>
        <taxon>Glomerales</taxon>
        <taxon>Glomeraceae</taxon>
        <taxon>Glomus</taxon>
    </lineage>
</organism>
<reference evidence="2 3" key="1">
    <citation type="submission" date="2018-06" db="EMBL/GenBank/DDBJ databases">
        <title>Comparative genomics reveals the genomic features of Rhizophagus irregularis, R. cerebriforme, R. diaphanum and Gigaspora rosea, and their symbiotic lifestyle signature.</title>
        <authorList>
            <person name="Morin E."/>
            <person name="San Clemente H."/>
            <person name="Chen E.C.H."/>
            <person name="De La Providencia I."/>
            <person name="Hainaut M."/>
            <person name="Kuo A."/>
            <person name="Kohler A."/>
            <person name="Murat C."/>
            <person name="Tang N."/>
            <person name="Roy S."/>
            <person name="Loubradou J."/>
            <person name="Henrissat B."/>
            <person name="Grigoriev I.V."/>
            <person name="Corradi N."/>
            <person name="Roux C."/>
            <person name="Martin F.M."/>
        </authorList>
    </citation>
    <scope>NUCLEOTIDE SEQUENCE [LARGE SCALE GENOMIC DNA]</scope>
    <source>
        <strain evidence="2 3">DAOM 227022</strain>
    </source>
</reference>
<accession>A0A397TGP3</accession>
<dbReference type="InterPro" id="IPR018555">
    <property type="entry name" value="C630.06c-like"/>
</dbReference>
<evidence type="ECO:0000313" key="2">
    <source>
        <dbReference type="EMBL" id="RIA94044.1"/>
    </source>
</evidence>
<feature type="region of interest" description="Disordered" evidence="1">
    <location>
        <begin position="156"/>
        <end position="191"/>
    </location>
</feature>
<comment type="caution">
    <text evidence="2">The sequence shown here is derived from an EMBL/GenBank/DDBJ whole genome shotgun (WGS) entry which is preliminary data.</text>
</comment>
<dbReference type="OrthoDB" id="2330090at2759"/>